<dbReference type="RefSeq" id="WP_308450108.1">
    <property type="nucleotide sequence ID" value="NZ_JAJEQC010000023.1"/>
</dbReference>
<dbReference type="AlphaFoldDB" id="A0AAE3ANF5"/>
<dbReference type="EMBL" id="JAJEQC010000023">
    <property type="protein sequence ID" value="MCC2137995.1"/>
    <property type="molecule type" value="Genomic_DNA"/>
</dbReference>
<dbReference type="Pfam" id="PF01966">
    <property type="entry name" value="HD"/>
    <property type="match status" value="1"/>
</dbReference>
<organism evidence="2 3">
    <name type="scientific">Hominenteromicrobium mulieris</name>
    <dbReference type="NCBI Taxonomy" id="2885357"/>
    <lineage>
        <taxon>Bacteria</taxon>
        <taxon>Bacillati</taxon>
        <taxon>Bacillota</taxon>
        <taxon>Clostridia</taxon>
        <taxon>Eubacteriales</taxon>
        <taxon>Oscillospiraceae</taxon>
        <taxon>Hominenteromicrobium</taxon>
    </lineage>
</organism>
<proteinExistence type="predicted"/>
<gene>
    <name evidence="2" type="ORF">LKD31_13435</name>
</gene>
<keyword evidence="3" id="KW-1185">Reference proteome</keyword>
<dbReference type="InterPro" id="IPR003607">
    <property type="entry name" value="HD/PDEase_dom"/>
</dbReference>
<evidence type="ECO:0000259" key="1">
    <source>
        <dbReference type="Pfam" id="PF01966"/>
    </source>
</evidence>
<reference evidence="2" key="1">
    <citation type="submission" date="2021-10" db="EMBL/GenBank/DDBJ databases">
        <title>Anaerobic single-cell dispensing facilitates the cultivation of human gut bacteria.</title>
        <authorList>
            <person name="Afrizal A."/>
        </authorList>
    </citation>
    <scope>NUCLEOTIDE SEQUENCE</scope>
    <source>
        <strain evidence="2">CLA-AA-H250</strain>
    </source>
</reference>
<name>A0AAE3ANF5_9FIRM</name>
<evidence type="ECO:0000313" key="2">
    <source>
        <dbReference type="EMBL" id="MCC2137995.1"/>
    </source>
</evidence>
<protein>
    <submittedName>
        <fullName evidence="2">HD domain-containing protein</fullName>
    </submittedName>
</protein>
<evidence type="ECO:0000313" key="3">
    <source>
        <dbReference type="Proteomes" id="UP001199424"/>
    </source>
</evidence>
<dbReference type="CDD" id="cd00077">
    <property type="entry name" value="HDc"/>
    <property type="match status" value="1"/>
</dbReference>
<feature type="domain" description="HD" evidence="1">
    <location>
        <begin position="21"/>
        <end position="113"/>
    </location>
</feature>
<accession>A0AAE3ANF5</accession>
<dbReference type="InterPro" id="IPR006674">
    <property type="entry name" value="HD_domain"/>
</dbReference>
<sequence>MTNFSKLVLKMTEYEGGCVERVNHFLKVFAFAKTIAEGEDVDDATKEILEAAAITHDIGIRVCFEKYGNCNGSHQEVEGPPIALEMLPACGYTHGQTERICYLIGHHHTYTNINGIDYQILVEADFLVNIFESGMTHEAAEKVYENIFRTKTGKQLLKDLFL</sequence>
<dbReference type="Proteomes" id="UP001199424">
    <property type="component" value="Unassembled WGS sequence"/>
</dbReference>
<dbReference type="Gene3D" id="1.10.3210.10">
    <property type="entry name" value="Hypothetical protein af1432"/>
    <property type="match status" value="1"/>
</dbReference>
<comment type="caution">
    <text evidence="2">The sequence shown here is derived from an EMBL/GenBank/DDBJ whole genome shotgun (WGS) entry which is preliminary data.</text>
</comment>
<dbReference type="SUPFAM" id="SSF109604">
    <property type="entry name" value="HD-domain/PDEase-like"/>
    <property type="match status" value="1"/>
</dbReference>